<keyword evidence="2" id="KW-1185">Reference proteome</keyword>
<dbReference type="EMBL" id="JBJXBP010000002">
    <property type="protein sequence ID" value="KAL3844949.1"/>
    <property type="molecule type" value="Genomic_DNA"/>
</dbReference>
<sequence>MSDDEGSSSTTEEHQQALPEIEARLTDNLILLKVHCVKHKGVIANLLNQVEKLNLIVVNTNVTPFGDVALHITVIAEMEKEFSSTVKEVVAALRTALGP</sequence>
<dbReference type="PANTHER" id="PTHR45959:SF2">
    <property type="entry name" value="BHLH TRANSCRIPTION FACTOR"/>
    <property type="match status" value="1"/>
</dbReference>
<dbReference type="Proteomes" id="UP001634393">
    <property type="component" value="Unassembled WGS sequence"/>
</dbReference>
<accession>A0ABD3U658</accession>
<name>A0ABD3U658_9LAMI</name>
<protein>
    <submittedName>
        <fullName evidence="1">Uncharacterized protein</fullName>
    </submittedName>
</protein>
<dbReference type="InterPro" id="IPR052610">
    <property type="entry name" value="bHLH_transcription_regulator"/>
</dbReference>
<dbReference type="PANTHER" id="PTHR45959">
    <property type="entry name" value="BHLH TRANSCRIPTION FACTOR"/>
    <property type="match status" value="1"/>
</dbReference>
<evidence type="ECO:0000313" key="1">
    <source>
        <dbReference type="EMBL" id="KAL3844949.1"/>
    </source>
</evidence>
<proteinExistence type="predicted"/>
<gene>
    <name evidence="1" type="ORF">ACJIZ3_002352</name>
</gene>
<reference evidence="1 2" key="1">
    <citation type="submission" date="2024-12" db="EMBL/GenBank/DDBJ databases">
        <title>The unique morphological basis and parallel evolutionary history of personate flowers in Penstemon.</title>
        <authorList>
            <person name="Depatie T.H."/>
            <person name="Wessinger C.A."/>
        </authorList>
    </citation>
    <scope>NUCLEOTIDE SEQUENCE [LARGE SCALE GENOMIC DNA]</scope>
    <source>
        <strain evidence="1">WTNN_2</strain>
        <tissue evidence="1">Leaf</tissue>
    </source>
</reference>
<organism evidence="1 2">
    <name type="scientific">Penstemon smallii</name>
    <dbReference type="NCBI Taxonomy" id="265156"/>
    <lineage>
        <taxon>Eukaryota</taxon>
        <taxon>Viridiplantae</taxon>
        <taxon>Streptophyta</taxon>
        <taxon>Embryophyta</taxon>
        <taxon>Tracheophyta</taxon>
        <taxon>Spermatophyta</taxon>
        <taxon>Magnoliopsida</taxon>
        <taxon>eudicotyledons</taxon>
        <taxon>Gunneridae</taxon>
        <taxon>Pentapetalae</taxon>
        <taxon>asterids</taxon>
        <taxon>lamiids</taxon>
        <taxon>Lamiales</taxon>
        <taxon>Plantaginaceae</taxon>
        <taxon>Cheloneae</taxon>
        <taxon>Penstemon</taxon>
    </lineage>
</organism>
<evidence type="ECO:0000313" key="2">
    <source>
        <dbReference type="Proteomes" id="UP001634393"/>
    </source>
</evidence>
<dbReference type="AlphaFoldDB" id="A0ABD3U658"/>
<comment type="caution">
    <text evidence="1">The sequence shown here is derived from an EMBL/GenBank/DDBJ whole genome shotgun (WGS) entry which is preliminary data.</text>
</comment>